<evidence type="ECO:0000256" key="9">
    <source>
        <dbReference type="ARBA" id="ARBA00023136"/>
    </source>
</evidence>
<keyword evidence="3 10" id="KW-0812">Transmembrane</keyword>
<dbReference type="PROSITE" id="PS50011">
    <property type="entry name" value="PROTEIN_KINASE_DOM"/>
    <property type="match status" value="1"/>
</dbReference>
<comment type="caution">
    <text evidence="13">The sequence shown here is derived from an EMBL/GenBank/DDBJ whole genome shotgun (WGS) entry which is preliminary data.</text>
</comment>
<keyword evidence="7" id="KW-0067">ATP-binding</keyword>
<dbReference type="PANTHER" id="PTHR48010">
    <property type="entry name" value="OS05G0588300 PROTEIN"/>
    <property type="match status" value="1"/>
</dbReference>
<feature type="transmembrane region" description="Helical" evidence="10">
    <location>
        <begin position="254"/>
        <end position="278"/>
    </location>
</feature>
<comment type="subcellular location">
    <subcellularLocation>
        <location evidence="1">Membrane</location>
    </subcellularLocation>
</comment>
<keyword evidence="5" id="KW-0677">Repeat</keyword>
<proteinExistence type="predicted"/>
<keyword evidence="6" id="KW-0547">Nucleotide-binding</keyword>
<evidence type="ECO:0000256" key="11">
    <source>
        <dbReference type="SAM" id="SignalP"/>
    </source>
</evidence>
<organism evidence="13 14">
    <name type="scientific">Escallonia herrerae</name>
    <dbReference type="NCBI Taxonomy" id="1293975"/>
    <lineage>
        <taxon>Eukaryota</taxon>
        <taxon>Viridiplantae</taxon>
        <taxon>Streptophyta</taxon>
        <taxon>Embryophyta</taxon>
        <taxon>Tracheophyta</taxon>
        <taxon>Spermatophyta</taxon>
        <taxon>Magnoliopsida</taxon>
        <taxon>eudicotyledons</taxon>
        <taxon>Gunneridae</taxon>
        <taxon>Pentapetalae</taxon>
        <taxon>asterids</taxon>
        <taxon>campanulids</taxon>
        <taxon>Escalloniales</taxon>
        <taxon>Escalloniaceae</taxon>
        <taxon>Escallonia</taxon>
    </lineage>
</organism>
<evidence type="ECO:0000256" key="10">
    <source>
        <dbReference type="SAM" id="Phobius"/>
    </source>
</evidence>
<reference evidence="13" key="1">
    <citation type="submission" date="2022-12" db="EMBL/GenBank/DDBJ databases">
        <title>Draft genome assemblies for two species of Escallonia (Escalloniales).</title>
        <authorList>
            <person name="Chanderbali A."/>
            <person name="Dervinis C."/>
            <person name="Anghel I."/>
            <person name="Soltis D."/>
            <person name="Soltis P."/>
            <person name="Zapata F."/>
        </authorList>
    </citation>
    <scope>NUCLEOTIDE SEQUENCE</scope>
    <source>
        <strain evidence="13">UCBG64.0493</strain>
        <tissue evidence="13">Leaf</tissue>
    </source>
</reference>
<name>A0AA88WZW3_9ASTE</name>
<dbReference type="Proteomes" id="UP001188597">
    <property type="component" value="Unassembled WGS sequence"/>
</dbReference>
<feature type="signal peptide" evidence="11">
    <location>
        <begin position="1"/>
        <end position="25"/>
    </location>
</feature>
<dbReference type="SUPFAM" id="SSF56112">
    <property type="entry name" value="Protein kinase-like (PK-like)"/>
    <property type="match status" value="1"/>
</dbReference>
<evidence type="ECO:0000256" key="5">
    <source>
        <dbReference type="ARBA" id="ARBA00022737"/>
    </source>
</evidence>
<dbReference type="FunFam" id="1.10.510.10:FF:000095">
    <property type="entry name" value="protein STRUBBELIG-RECEPTOR FAMILY 8"/>
    <property type="match status" value="1"/>
</dbReference>
<dbReference type="InterPro" id="IPR032675">
    <property type="entry name" value="LRR_dom_sf"/>
</dbReference>
<dbReference type="GO" id="GO:0004672">
    <property type="term" value="F:protein kinase activity"/>
    <property type="evidence" value="ECO:0007669"/>
    <property type="project" value="InterPro"/>
</dbReference>
<dbReference type="Gene3D" id="1.10.510.10">
    <property type="entry name" value="Transferase(Phosphotransferase) domain 1"/>
    <property type="match status" value="1"/>
</dbReference>
<keyword evidence="8 10" id="KW-1133">Transmembrane helix</keyword>
<dbReference type="GO" id="GO:0005524">
    <property type="term" value="F:ATP binding"/>
    <property type="evidence" value="ECO:0007669"/>
    <property type="project" value="UniProtKB-KW"/>
</dbReference>
<evidence type="ECO:0000256" key="2">
    <source>
        <dbReference type="ARBA" id="ARBA00022614"/>
    </source>
</evidence>
<sequence length="485" mass="52479">MGHSFCVSLTMLLLLLALTFIPTGTSDLASDRAALLALRSAVGGRTLLWNAAQDTPCQWAGVQCDGDRVIALRLPGVSLSGQLPVGTVGNLTRLRTLSLRLNALSGPLPSDLSSCLDLRNLYLHGNRFSGPVPDFLFTLHGLVRLNLAGNNFSGDISPGFNNLTRLRTLYLQNNRFSGPIPDLKLANLDQFNVSFNQLNGSVPESLRSKPETCFLGNSLCGPPLESCPSHGIALPPATAGTGSGKHKKGLSGGAIAGIVIGSVLGLLLLLLLLFVLCGRRRRNKDAGRSPLSWEIRSSIALATARGIAYLHSQGSDVSHGNIRSSNVLLTKSYEARVSDFGLAHLVGTSSTPNRVAGYRAPEVTDPRKVSQRADVYSFGVFLLELLTGKPPTNSLMTENGVDLPRWVQSVVREEWTSEVFDPELLRYQNVEEEMVQLLQLGIDCAAQYPDNRPSISEVTMRIEELCRLSSRNDKSEQPDLVNETL</sequence>
<dbReference type="FunFam" id="3.80.10.10:FF:000234">
    <property type="entry name" value="Probable inactive receptor kinase RLK902"/>
    <property type="match status" value="1"/>
</dbReference>
<feature type="domain" description="Protein kinase" evidence="12">
    <location>
        <begin position="142"/>
        <end position="465"/>
    </location>
</feature>
<feature type="chain" id="PRO_5041670138" description="Protein kinase domain-containing protein" evidence="11">
    <location>
        <begin position="26"/>
        <end position="485"/>
    </location>
</feature>
<accession>A0AA88WZW3</accession>
<dbReference type="InterPro" id="IPR011009">
    <property type="entry name" value="Kinase-like_dom_sf"/>
</dbReference>
<keyword evidence="2" id="KW-0433">Leucine-rich repeat</keyword>
<dbReference type="InterPro" id="IPR001611">
    <property type="entry name" value="Leu-rich_rpt"/>
</dbReference>
<keyword evidence="4 11" id="KW-0732">Signal</keyword>
<dbReference type="PANTHER" id="PTHR48010:SF76">
    <property type="entry name" value="INACTIVE RECEPTOR KINASE RLK902-RELATED"/>
    <property type="match status" value="1"/>
</dbReference>
<dbReference type="Pfam" id="PF00560">
    <property type="entry name" value="LRR_1"/>
    <property type="match status" value="1"/>
</dbReference>
<dbReference type="EMBL" id="JAVXUP010000133">
    <property type="protein sequence ID" value="KAK3036997.1"/>
    <property type="molecule type" value="Genomic_DNA"/>
</dbReference>
<evidence type="ECO:0000256" key="8">
    <source>
        <dbReference type="ARBA" id="ARBA00022989"/>
    </source>
</evidence>
<dbReference type="SUPFAM" id="SSF52058">
    <property type="entry name" value="L domain-like"/>
    <property type="match status" value="1"/>
</dbReference>
<dbReference type="Gene3D" id="3.80.10.10">
    <property type="entry name" value="Ribonuclease Inhibitor"/>
    <property type="match status" value="2"/>
</dbReference>
<dbReference type="InterPro" id="IPR025875">
    <property type="entry name" value="Leu-rich_rpt_4"/>
</dbReference>
<evidence type="ECO:0000256" key="7">
    <source>
        <dbReference type="ARBA" id="ARBA00022840"/>
    </source>
</evidence>
<evidence type="ECO:0000256" key="3">
    <source>
        <dbReference type="ARBA" id="ARBA00022692"/>
    </source>
</evidence>
<dbReference type="GO" id="GO:0016020">
    <property type="term" value="C:membrane"/>
    <property type="evidence" value="ECO:0007669"/>
    <property type="project" value="UniProtKB-SubCell"/>
</dbReference>
<dbReference type="Pfam" id="PF00069">
    <property type="entry name" value="Pkinase"/>
    <property type="match status" value="1"/>
</dbReference>
<protein>
    <recommendedName>
        <fullName evidence="12">Protein kinase domain-containing protein</fullName>
    </recommendedName>
</protein>
<evidence type="ECO:0000256" key="4">
    <source>
        <dbReference type="ARBA" id="ARBA00022729"/>
    </source>
</evidence>
<evidence type="ECO:0000313" key="14">
    <source>
        <dbReference type="Proteomes" id="UP001188597"/>
    </source>
</evidence>
<keyword evidence="9 10" id="KW-0472">Membrane</keyword>
<gene>
    <name evidence="13" type="ORF">RJ639_029986</name>
</gene>
<evidence type="ECO:0000256" key="1">
    <source>
        <dbReference type="ARBA" id="ARBA00004370"/>
    </source>
</evidence>
<evidence type="ECO:0000313" key="13">
    <source>
        <dbReference type="EMBL" id="KAK3036997.1"/>
    </source>
</evidence>
<dbReference type="Pfam" id="PF08263">
    <property type="entry name" value="LRRNT_2"/>
    <property type="match status" value="1"/>
</dbReference>
<dbReference type="Pfam" id="PF12799">
    <property type="entry name" value="LRR_4"/>
    <property type="match status" value="1"/>
</dbReference>
<evidence type="ECO:0000256" key="6">
    <source>
        <dbReference type="ARBA" id="ARBA00022741"/>
    </source>
</evidence>
<dbReference type="InterPro" id="IPR050994">
    <property type="entry name" value="At_inactive_RLKs"/>
</dbReference>
<dbReference type="SMART" id="SM00220">
    <property type="entry name" value="S_TKc"/>
    <property type="match status" value="1"/>
</dbReference>
<evidence type="ECO:0000259" key="12">
    <source>
        <dbReference type="PROSITE" id="PS50011"/>
    </source>
</evidence>
<dbReference type="AlphaFoldDB" id="A0AA88WZW3"/>
<dbReference type="InterPro" id="IPR013210">
    <property type="entry name" value="LRR_N_plant-typ"/>
</dbReference>
<keyword evidence="14" id="KW-1185">Reference proteome</keyword>
<dbReference type="InterPro" id="IPR000719">
    <property type="entry name" value="Prot_kinase_dom"/>
</dbReference>